<evidence type="ECO:0000313" key="1">
    <source>
        <dbReference type="EMBL" id="GHA95710.1"/>
    </source>
</evidence>
<reference evidence="1" key="2">
    <citation type="submission" date="2020-09" db="EMBL/GenBank/DDBJ databases">
        <authorList>
            <person name="Sun Q."/>
            <person name="Kim S."/>
        </authorList>
    </citation>
    <scope>NUCLEOTIDE SEQUENCE</scope>
    <source>
        <strain evidence="1">KCTC 32513</strain>
    </source>
</reference>
<reference evidence="1" key="1">
    <citation type="journal article" date="2014" name="Int. J. Syst. Evol. Microbiol.">
        <title>Complete genome sequence of Corynebacterium casei LMG S-19264T (=DSM 44701T), isolated from a smear-ripened cheese.</title>
        <authorList>
            <consortium name="US DOE Joint Genome Institute (JGI-PGF)"/>
            <person name="Walter F."/>
            <person name="Albersmeier A."/>
            <person name="Kalinowski J."/>
            <person name="Ruckert C."/>
        </authorList>
    </citation>
    <scope>NUCLEOTIDE SEQUENCE</scope>
    <source>
        <strain evidence="1">KCTC 32513</strain>
    </source>
</reference>
<organism evidence="1 2">
    <name type="scientific">Algimonas arctica</name>
    <dbReference type="NCBI Taxonomy" id="1479486"/>
    <lineage>
        <taxon>Bacteria</taxon>
        <taxon>Pseudomonadati</taxon>
        <taxon>Pseudomonadota</taxon>
        <taxon>Alphaproteobacteria</taxon>
        <taxon>Maricaulales</taxon>
        <taxon>Robiginitomaculaceae</taxon>
        <taxon>Algimonas</taxon>
    </lineage>
</organism>
<sequence length="142" mass="15897">MSIKLGAHQYMAPDEAIKFAFKAIQSNINAYNASLNCDDFDYNLSRHLGNAAKRAVIISIHGNDKSRYASFLRSLKQVSSKHKKFDFTSLAGALLYFKRHLIDAGKYSSKSAEVGFINELSAMIKSGKLFISDKVMRDLLIK</sequence>
<accession>A0A8J3G2D8</accession>
<dbReference type="Proteomes" id="UP000634004">
    <property type="component" value="Unassembled WGS sequence"/>
</dbReference>
<evidence type="ECO:0000313" key="2">
    <source>
        <dbReference type="Proteomes" id="UP000634004"/>
    </source>
</evidence>
<protein>
    <submittedName>
        <fullName evidence="1">Uncharacterized protein</fullName>
    </submittedName>
</protein>
<keyword evidence="2" id="KW-1185">Reference proteome</keyword>
<gene>
    <name evidence="1" type="ORF">GCM10009069_18440</name>
</gene>
<dbReference type="EMBL" id="BMZH01000006">
    <property type="protein sequence ID" value="GHA95710.1"/>
    <property type="molecule type" value="Genomic_DNA"/>
</dbReference>
<proteinExistence type="predicted"/>
<dbReference type="AlphaFoldDB" id="A0A8J3G2D8"/>
<comment type="caution">
    <text evidence="1">The sequence shown here is derived from an EMBL/GenBank/DDBJ whole genome shotgun (WGS) entry which is preliminary data.</text>
</comment>
<name>A0A8J3G2D8_9PROT</name>